<dbReference type="CDD" id="cd09083">
    <property type="entry name" value="EEP-1"/>
    <property type="match status" value="1"/>
</dbReference>
<dbReference type="AlphaFoldDB" id="A0AAE3XPU8"/>
<dbReference type="Pfam" id="PF03372">
    <property type="entry name" value="Exo_endo_phos"/>
    <property type="match status" value="1"/>
</dbReference>
<dbReference type="GO" id="GO:0000175">
    <property type="term" value="F:3'-5'-RNA exonuclease activity"/>
    <property type="evidence" value="ECO:0007669"/>
    <property type="project" value="TreeGrafter"/>
</dbReference>
<evidence type="ECO:0000313" key="3">
    <source>
        <dbReference type="Proteomes" id="UP001185092"/>
    </source>
</evidence>
<keyword evidence="3" id="KW-1185">Reference proteome</keyword>
<dbReference type="Proteomes" id="UP001185092">
    <property type="component" value="Unassembled WGS sequence"/>
</dbReference>
<keyword evidence="2" id="KW-0378">Hydrolase</keyword>
<dbReference type="PROSITE" id="PS51257">
    <property type="entry name" value="PROKAR_LIPOPROTEIN"/>
    <property type="match status" value="1"/>
</dbReference>
<dbReference type="InterPro" id="IPR005135">
    <property type="entry name" value="Endo/exonuclease/phosphatase"/>
</dbReference>
<organism evidence="2 3">
    <name type="scientific">Aureibacter tunicatorum</name>
    <dbReference type="NCBI Taxonomy" id="866807"/>
    <lineage>
        <taxon>Bacteria</taxon>
        <taxon>Pseudomonadati</taxon>
        <taxon>Bacteroidota</taxon>
        <taxon>Cytophagia</taxon>
        <taxon>Cytophagales</taxon>
        <taxon>Persicobacteraceae</taxon>
        <taxon>Aureibacter</taxon>
    </lineage>
</organism>
<sequence length="288" mass="32688">MKHFSKYLSGIFLILAMLSCDKPHKAENIKVTSFNIRYSEAQDGPNDWIHRQPIVSQYLQTSQADIIGFQEVLQDQMNFLVENLEGYGSYGIGRDDGKKQGEYAPIFYKQSRFKKISEGTFWLSETPEDTASVGWDAALCRIASWVKLKDKQTGDPILAINTHFDHQGEIARQKSAQLLMDKAREIVGDNPAIITGDFNLTPSEAPYKILTSETGNQFFDSYSVAESKTLGNKQTFHAYGHKEGEFFIDFIFINKHLSALDYQIDEERSGDIYISDHYPISATLEIVK</sequence>
<comment type="caution">
    <text evidence="2">The sequence shown here is derived from an EMBL/GenBank/DDBJ whole genome shotgun (WGS) entry which is preliminary data.</text>
</comment>
<dbReference type="PANTHER" id="PTHR12121">
    <property type="entry name" value="CARBON CATABOLITE REPRESSOR PROTEIN 4"/>
    <property type="match status" value="1"/>
</dbReference>
<gene>
    <name evidence="2" type="ORF">HNQ88_002171</name>
</gene>
<feature type="domain" description="Endonuclease/exonuclease/phosphatase" evidence="1">
    <location>
        <begin position="33"/>
        <end position="277"/>
    </location>
</feature>
<name>A0AAE3XPU8_9BACT</name>
<dbReference type="RefSeq" id="WP_309938677.1">
    <property type="nucleotide sequence ID" value="NZ_AP025305.1"/>
</dbReference>
<keyword evidence="2" id="KW-0255">Endonuclease</keyword>
<proteinExistence type="predicted"/>
<protein>
    <submittedName>
        <fullName evidence="2">Endonuclease/exonuclease/phosphatase family metal-dependent hydrolase</fullName>
    </submittedName>
</protein>
<dbReference type="PANTHER" id="PTHR12121:SF36">
    <property type="entry name" value="ENDONUCLEASE_EXONUCLEASE_PHOSPHATASE DOMAIN-CONTAINING PROTEIN"/>
    <property type="match status" value="1"/>
</dbReference>
<dbReference type="InterPro" id="IPR036691">
    <property type="entry name" value="Endo/exonu/phosph_ase_sf"/>
</dbReference>
<reference evidence="2" key="1">
    <citation type="submission" date="2023-07" db="EMBL/GenBank/DDBJ databases">
        <title>Genomic Encyclopedia of Type Strains, Phase IV (KMG-IV): sequencing the most valuable type-strain genomes for metagenomic binning, comparative biology and taxonomic classification.</title>
        <authorList>
            <person name="Goeker M."/>
        </authorList>
    </citation>
    <scope>NUCLEOTIDE SEQUENCE</scope>
    <source>
        <strain evidence="2">DSM 26174</strain>
    </source>
</reference>
<evidence type="ECO:0000313" key="2">
    <source>
        <dbReference type="EMBL" id="MDR6239134.1"/>
    </source>
</evidence>
<keyword evidence="2" id="KW-0540">Nuclease</keyword>
<dbReference type="SUPFAM" id="SSF56219">
    <property type="entry name" value="DNase I-like"/>
    <property type="match status" value="1"/>
</dbReference>
<dbReference type="Gene3D" id="3.60.10.10">
    <property type="entry name" value="Endonuclease/exonuclease/phosphatase"/>
    <property type="match status" value="1"/>
</dbReference>
<dbReference type="GO" id="GO:0004519">
    <property type="term" value="F:endonuclease activity"/>
    <property type="evidence" value="ECO:0007669"/>
    <property type="project" value="UniProtKB-KW"/>
</dbReference>
<accession>A0AAE3XPU8</accession>
<dbReference type="InterPro" id="IPR050410">
    <property type="entry name" value="CCR4/nocturin_mRNA_transcr"/>
</dbReference>
<dbReference type="EMBL" id="JAVDQD010000002">
    <property type="protein sequence ID" value="MDR6239134.1"/>
    <property type="molecule type" value="Genomic_DNA"/>
</dbReference>
<evidence type="ECO:0000259" key="1">
    <source>
        <dbReference type="Pfam" id="PF03372"/>
    </source>
</evidence>